<name>A0A6C0J6L0_9ZZZZ</name>
<dbReference type="EMBL" id="MN740327">
    <property type="protein sequence ID" value="QHU00411.1"/>
    <property type="molecule type" value="Genomic_DNA"/>
</dbReference>
<proteinExistence type="predicted"/>
<protein>
    <submittedName>
        <fullName evidence="1">Uncharacterized protein</fullName>
    </submittedName>
</protein>
<accession>A0A6C0J6L0</accession>
<sequence>MSSHTQPIQSLAEIYLQAIEKPIADRHKEERSQFAEHIIGLINKSTAPDGEAIRAARNRESYYCVFTACYVAQRPSRGVHQHLRDEYYWEADGPTDDSTRLITLLEPPTTDDPSVVEIVNLFLRTLPIESPLYGCTVVCTDFIKPMTAVCANEDACKYIVLVWDTRSKDFLDISK</sequence>
<evidence type="ECO:0000313" key="1">
    <source>
        <dbReference type="EMBL" id="QHU00411.1"/>
    </source>
</evidence>
<dbReference type="AlphaFoldDB" id="A0A6C0J6L0"/>
<reference evidence="1" key="1">
    <citation type="journal article" date="2020" name="Nature">
        <title>Giant virus diversity and host interactions through global metagenomics.</title>
        <authorList>
            <person name="Schulz F."/>
            <person name="Roux S."/>
            <person name="Paez-Espino D."/>
            <person name="Jungbluth S."/>
            <person name="Walsh D.A."/>
            <person name="Denef V.J."/>
            <person name="McMahon K.D."/>
            <person name="Konstantinidis K.T."/>
            <person name="Eloe-Fadrosh E.A."/>
            <person name="Kyrpides N.C."/>
            <person name="Woyke T."/>
        </authorList>
    </citation>
    <scope>NUCLEOTIDE SEQUENCE</scope>
    <source>
        <strain evidence="1">GVMAG-M-3300025860-20</strain>
    </source>
</reference>
<organism evidence="1">
    <name type="scientific">viral metagenome</name>
    <dbReference type="NCBI Taxonomy" id="1070528"/>
    <lineage>
        <taxon>unclassified sequences</taxon>
        <taxon>metagenomes</taxon>
        <taxon>organismal metagenomes</taxon>
    </lineage>
</organism>